<dbReference type="Pfam" id="PF00501">
    <property type="entry name" value="AMP-binding"/>
    <property type="match status" value="1"/>
</dbReference>
<dbReference type="PROSITE" id="PS00455">
    <property type="entry name" value="AMP_BINDING"/>
    <property type="match status" value="1"/>
</dbReference>
<dbReference type="SUPFAM" id="SSF47336">
    <property type="entry name" value="ACP-like"/>
    <property type="match status" value="1"/>
</dbReference>
<dbReference type="Pfam" id="PF00550">
    <property type="entry name" value="PP-binding"/>
    <property type="match status" value="1"/>
</dbReference>
<reference evidence="4 5" key="1">
    <citation type="submission" date="2020-10" db="EMBL/GenBank/DDBJ databases">
        <title>Draft genome of Ramlibacter aquaticus LMG 30558.</title>
        <authorList>
            <person name="Props R."/>
        </authorList>
    </citation>
    <scope>NUCLEOTIDE SEQUENCE [LARGE SCALE GENOMIC DNA]</scope>
    <source>
        <strain evidence="4 5">LMG 30558</strain>
    </source>
</reference>
<feature type="domain" description="Carrier" evidence="3">
    <location>
        <begin position="1451"/>
        <end position="1526"/>
    </location>
</feature>
<dbReference type="Gene3D" id="2.30.38.10">
    <property type="entry name" value="Luciferase, Domain 3"/>
    <property type="match status" value="1"/>
</dbReference>
<dbReference type="InterPro" id="IPR020806">
    <property type="entry name" value="PKS_PP-bd"/>
</dbReference>
<dbReference type="InterPro" id="IPR036736">
    <property type="entry name" value="ACP-like_sf"/>
</dbReference>
<dbReference type="SMART" id="SM00823">
    <property type="entry name" value="PKS_PP"/>
    <property type="match status" value="1"/>
</dbReference>
<dbReference type="Gene3D" id="3.30.300.30">
    <property type="match status" value="1"/>
</dbReference>
<dbReference type="EMBL" id="JADDOJ010000062">
    <property type="protein sequence ID" value="MBE7941750.1"/>
    <property type="molecule type" value="Genomic_DNA"/>
</dbReference>
<dbReference type="Gene3D" id="3.20.20.30">
    <property type="entry name" value="Luciferase-like domain"/>
    <property type="match status" value="1"/>
</dbReference>
<organism evidence="4 5">
    <name type="scientific">Ramlibacter aquaticus</name>
    <dbReference type="NCBI Taxonomy" id="2780094"/>
    <lineage>
        <taxon>Bacteria</taxon>
        <taxon>Pseudomonadati</taxon>
        <taxon>Pseudomonadota</taxon>
        <taxon>Betaproteobacteria</taxon>
        <taxon>Burkholderiales</taxon>
        <taxon>Comamonadaceae</taxon>
        <taxon>Ramlibacter</taxon>
    </lineage>
</organism>
<accession>A0ABR9SHI6</accession>
<dbReference type="InterPro" id="IPR000873">
    <property type="entry name" value="AMP-dep_synth/lig_dom"/>
</dbReference>
<dbReference type="InterPro" id="IPR045851">
    <property type="entry name" value="AMP-bd_C_sf"/>
</dbReference>
<evidence type="ECO:0000313" key="5">
    <source>
        <dbReference type="Proteomes" id="UP000715965"/>
    </source>
</evidence>
<dbReference type="InterPro" id="IPR020845">
    <property type="entry name" value="AMP-binding_CS"/>
</dbReference>
<evidence type="ECO:0000256" key="2">
    <source>
        <dbReference type="ARBA" id="ARBA00022553"/>
    </source>
</evidence>
<dbReference type="SUPFAM" id="SSF53328">
    <property type="entry name" value="Formyltransferase"/>
    <property type="match status" value="1"/>
</dbReference>
<dbReference type="Pfam" id="PF00296">
    <property type="entry name" value="Bac_luciferase"/>
    <property type="match status" value="1"/>
</dbReference>
<dbReference type="InterPro" id="IPR011251">
    <property type="entry name" value="Luciferase-like_dom"/>
</dbReference>
<dbReference type="Pfam" id="PF13193">
    <property type="entry name" value="AMP-binding_C"/>
    <property type="match status" value="1"/>
</dbReference>
<dbReference type="Pfam" id="PF00551">
    <property type="entry name" value="Formyl_trans_N"/>
    <property type="match status" value="1"/>
</dbReference>
<dbReference type="Proteomes" id="UP000715965">
    <property type="component" value="Unassembled WGS sequence"/>
</dbReference>
<dbReference type="SUPFAM" id="SSF50486">
    <property type="entry name" value="FMT C-terminal domain-like"/>
    <property type="match status" value="1"/>
</dbReference>
<gene>
    <name evidence="4" type="ORF">IM725_14305</name>
</gene>
<evidence type="ECO:0000313" key="4">
    <source>
        <dbReference type="EMBL" id="MBE7941750.1"/>
    </source>
</evidence>
<dbReference type="InterPro" id="IPR011034">
    <property type="entry name" value="Formyl_transferase-like_C_sf"/>
</dbReference>
<keyword evidence="2" id="KW-0597">Phosphoprotein</keyword>
<sequence length="1562" mass="165807">MNSTSAVLVGDGTLLVRCARAWLDRGHTIAAVMSGSPDVKDWALSQGIPWLAPDAPPQAVPECDVLLSIANLRVLPAAVLARARRIALNFHDGPLPRYAGLHATAWALLAGEREHGITWHEMTLRVDGGRIARQLRFAVGPEDSSLTLNARCYEAGVQAFEGIADAFAGGGLDLVPQPAGERQWFGRDRRPPLLGTLDPARGADELARTVRALDFGHAFNPLGLARLWTGQGLLAVGGARVAPLPRPCVPGTVLERGEHGLTLATGDGALVLQGLRWLREPADWGSGYASGAAAAAATGNAAGTGGNGAGPAAAVQHLPAPGQVLPAITPALAAALQALAGRAAAAERLARPALECQPPELPWPARLPDTALPGGAAWRFPLRTRLAPAQALAAFGAWLCAVCAAPRLAIAWQDEAVDAARAGLAPWTLPWLALCFEAAPEAACDALRQQAQALLAQGQATGPAPSDLLLRLGDAARVPRVGLGRWPQQETRDFLLHLAPGTDGHWEFVAQAGTWSAEVARSLAAQFDAFAAAFLAHGGALREVPLSPPGEAAALDRGEGSGRPLNLSRGPHQLIAERAARTPQALALRAPDRDLSHAALQAEAAALARALRARGVQPGDVVGLCLPRSASLVAAMLGIWQAGAAYLPLDPEYPQSRLAYMLEDSQARLVVCEAAQALTLGLARERWIAPRDAAPVDGGTAAEPSGDAAQAAALPFDAARPAYLIYTSGSTGQPKGVVVSQRNLLNFFTGMDERVPHDPPGRWLAVTSLSFDISLLELAWTLARGFCVVLHAPTVREERPAPAFSLFYFASDHESRAADRYRLLMEGAKFADANGFEAVWTPERHFHAFGGLYPNPAVAAAAIAACTTRVQIRAGSCVLPLHHPLRIAEEWSLVDNLSNGRVGVSFASGWQPRDFVLAPQAFAQRHQALAEGVDTVRRLWRGERLPFPGPQGDTIEVQTLPRPVQAELPVWLTAAGNPATFEQAGTLGCNLLTHLLGQSLDDVAGKIERYQAAWRRAGHPGRGRVTLMLHSFVGEDDAQVRETVRGPMKAYLRSSVELIRQAAWTFPAFIERAQASGRSPLEVLESAPPTEAEMDALLDHAFERYYGSSALFGTPQRCLALVDRVREAGVDEIACLIDFGIATDTVLTQLPRLASLMALARAHRPALRRVSVAQQVQEHGITHLQCTPSMATVLASDAQGRSALAQLQVLLVGGEALPPPLAERLCASVPGEVLNMYGPTETTVWSTTARVRAGQAFVPLGTPIANTRLHVRNAWGLDCPALAAGELWIGGEGVTPGYLRRPELDAQRFVRDAAGERCYRTGDLVRWHPDGRLEFLGRNDHQVKLRGHRIELGEVEAALLRQAGVRQAVVQARAEAGSTEATQLVAWVGLQPGATADGRALREALARELPAPLVPDTVLTLAALPLTPNGKIDRAALPPPHAALPRAAPTLPASDTERAVAAVWQEVLGLAQVPLDANFFDLGGHSLRVVQVQRRLREQLGVDVPVTEMFRLTTVRALAAHLAAHAGGAAPAVATAVDDGLQRAQARRALRQRGAANGSRAA</sequence>
<dbReference type="RefSeq" id="WP_193781313.1">
    <property type="nucleotide sequence ID" value="NZ_JADDOJ010000062.1"/>
</dbReference>
<dbReference type="PROSITE" id="PS50075">
    <property type="entry name" value="CARRIER"/>
    <property type="match status" value="1"/>
</dbReference>
<protein>
    <submittedName>
        <fullName evidence="4">LLM class flavin-dependent oxidoreductase</fullName>
    </submittedName>
</protein>
<name>A0ABR9SHI6_9BURK</name>
<dbReference type="NCBIfam" id="TIGR04020">
    <property type="entry name" value="seco_metab_LLM"/>
    <property type="match status" value="1"/>
</dbReference>
<dbReference type="InterPro" id="IPR009081">
    <property type="entry name" value="PP-bd_ACP"/>
</dbReference>
<comment type="caution">
    <text evidence="4">The sequence shown here is derived from an EMBL/GenBank/DDBJ whole genome shotgun (WGS) entry which is preliminary data.</text>
</comment>
<dbReference type="InterPro" id="IPR036661">
    <property type="entry name" value="Luciferase-like_sf"/>
</dbReference>
<evidence type="ECO:0000259" key="3">
    <source>
        <dbReference type="PROSITE" id="PS50075"/>
    </source>
</evidence>
<dbReference type="InterPro" id="IPR025110">
    <property type="entry name" value="AMP-bd_C"/>
</dbReference>
<keyword evidence="1" id="KW-0596">Phosphopantetheine</keyword>
<dbReference type="InterPro" id="IPR002376">
    <property type="entry name" value="Formyl_transf_N"/>
</dbReference>
<proteinExistence type="predicted"/>
<dbReference type="Gene3D" id="1.10.1200.10">
    <property type="entry name" value="ACP-like"/>
    <property type="match status" value="1"/>
</dbReference>
<dbReference type="InterPro" id="IPR036477">
    <property type="entry name" value="Formyl_transf_N_sf"/>
</dbReference>
<keyword evidence="5" id="KW-1185">Reference proteome</keyword>
<dbReference type="SUPFAM" id="SSF56801">
    <property type="entry name" value="Acetyl-CoA synthetase-like"/>
    <property type="match status" value="2"/>
</dbReference>
<dbReference type="Gene3D" id="3.40.50.980">
    <property type="match status" value="3"/>
</dbReference>
<dbReference type="PANTHER" id="PTHR45527:SF1">
    <property type="entry name" value="FATTY ACID SYNTHASE"/>
    <property type="match status" value="1"/>
</dbReference>
<dbReference type="PANTHER" id="PTHR45527">
    <property type="entry name" value="NONRIBOSOMAL PEPTIDE SYNTHETASE"/>
    <property type="match status" value="1"/>
</dbReference>
<evidence type="ECO:0000256" key="1">
    <source>
        <dbReference type="ARBA" id="ARBA00022450"/>
    </source>
</evidence>
<dbReference type="Gene3D" id="3.40.50.12230">
    <property type="match status" value="1"/>
</dbReference>
<dbReference type="SUPFAM" id="SSF51679">
    <property type="entry name" value="Bacterial luciferase-like"/>
    <property type="match status" value="1"/>
</dbReference>
<dbReference type="InterPro" id="IPR024011">
    <property type="entry name" value="Biosynth_lucif-like_mOase_dom"/>
</dbReference>